<name>A0A2X0QLH0_BROTH</name>
<proteinExistence type="predicted"/>
<protein>
    <submittedName>
        <fullName evidence="1">Small multidrug resistance protein</fullName>
    </submittedName>
</protein>
<evidence type="ECO:0000313" key="1">
    <source>
        <dbReference type="EMBL" id="SPP28963.1"/>
    </source>
</evidence>
<accession>A0A2X0QLH0</accession>
<gene>
    <name evidence="1" type="ORF">BTBSAS_320005</name>
</gene>
<dbReference type="AlphaFoldDB" id="A0A2X0QLH0"/>
<dbReference type="Proteomes" id="UP000270190">
    <property type="component" value="Unassembled WGS sequence"/>
</dbReference>
<evidence type="ECO:0000313" key="2">
    <source>
        <dbReference type="Proteomes" id="UP000270190"/>
    </source>
</evidence>
<dbReference type="EMBL" id="OUNC01000026">
    <property type="protein sequence ID" value="SPP28963.1"/>
    <property type="molecule type" value="Genomic_DNA"/>
</dbReference>
<reference evidence="2" key="1">
    <citation type="submission" date="2018-04" db="EMBL/GenBank/DDBJ databases">
        <authorList>
            <person name="Illikoud N."/>
        </authorList>
    </citation>
    <scope>NUCLEOTIDE SEQUENCE [LARGE SCALE GENOMIC DNA]</scope>
</reference>
<sequence length="57" mass="6267">MLAMLSFSFQTKTEITVVKTSPKPAHNAYAVFKGIVFSDKDKKKKQPTKAIISPIVG</sequence>
<organism evidence="1 2">
    <name type="scientific">Brochothrix thermosphacta</name>
    <name type="common">Microbacterium thermosphactum</name>
    <dbReference type="NCBI Taxonomy" id="2756"/>
    <lineage>
        <taxon>Bacteria</taxon>
        <taxon>Bacillati</taxon>
        <taxon>Bacillota</taxon>
        <taxon>Bacilli</taxon>
        <taxon>Bacillales</taxon>
        <taxon>Listeriaceae</taxon>
        <taxon>Brochothrix</taxon>
    </lineage>
</organism>